<dbReference type="EMBL" id="FNDS01000015">
    <property type="protein sequence ID" value="SDI66510.1"/>
    <property type="molecule type" value="Genomic_DNA"/>
</dbReference>
<dbReference type="STRING" id="428992.SAMN05216272_11511"/>
<accession>A0A1G8MGN6</accession>
<organism evidence="2 3">
    <name type="scientific">Pseudomonas panipatensis</name>
    <dbReference type="NCBI Taxonomy" id="428992"/>
    <lineage>
        <taxon>Bacteria</taxon>
        <taxon>Pseudomonadati</taxon>
        <taxon>Pseudomonadota</taxon>
        <taxon>Gammaproteobacteria</taxon>
        <taxon>Pseudomonadales</taxon>
        <taxon>Pseudomonadaceae</taxon>
        <taxon>Pseudomonas</taxon>
    </lineage>
</organism>
<protein>
    <recommendedName>
        <fullName evidence="1">DUF6160 domain-containing protein</fullName>
    </recommendedName>
</protein>
<dbReference type="Pfam" id="PF19657">
    <property type="entry name" value="DUF6160"/>
    <property type="match status" value="1"/>
</dbReference>
<name>A0A1G8MGN6_9PSED</name>
<sequence length="357" mass="37361">MNGISVSHEKNKRGALMNAKRLPWLICASLGLLLGLAGAARAELRALSDSQLSDVTGQAFINLATDANAGINYTRLNVGATVQTQLNMNKLQLGLYNRSGEAANTADIAINNFALGTVNNKTGQINPFTIVDPYVEFAYNGNSLVGLRIGFNQAKGVLSGDIQTLTGNVPVHIKGSADAVYNNASGLQQTVLFLGGIYRSSTLEADANLVDGSGNSDPVRGTMAGIKNGDGLTCTSGCVPLISDAALAIVRSQGCAILGITTCFNLRQFQSLPVGDLSQAGMAGAAKGFFISLQSQDVQWRDLDTGAMVTALKGAFMNMPKYRDASGNLVSPINIDFNQAFGGIPRQDTCVGMNKGC</sequence>
<feature type="domain" description="DUF6160" evidence="1">
    <location>
        <begin position="34"/>
        <end position="112"/>
    </location>
</feature>
<evidence type="ECO:0000259" key="1">
    <source>
        <dbReference type="Pfam" id="PF19657"/>
    </source>
</evidence>
<dbReference type="AlphaFoldDB" id="A0A1G8MGN6"/>
<proteinExistence type="predicted"/>
<evidence type="ECO:0000313" key="3">
    <source>
        <dbReference type="Proteomes" id="UP000199636"/>
    </source>
</evidence>
<keyword evidence="3" id="KW-1185">Reference proteome</keyword>
<dbReference type="Proteomes" id="UP000199636">
    <property type="component" value="Unassembled WGS sequence"/>
</dbReference>
<reference evidence="3" key="1">
    <citation type="submission" date="2016-10" db="EMBL/GenBank/DDBJ databases">
        <authorList>
            <person name="Varghese N."/>
            <person name="Submissions S."/>
        </authorList>
    </citation>
    <scope>NUCLEOTIDE SEQUENCE [LARGE SCALE GENOMIC DNA]</scope>
    <source>
        <strain evidence="3">CCM 7469</strain>
    </source>
</reference>
<gene>
    <name evidence="2" type="ORF">SAMN05216272_11511</name>
</gene>
<dbReference type="InterPro" id="IPR046158">
    <property type="entry name" value="DUF6160"/>
</dbReference>
<evidence type="ECO:0000313" key="2">
    <source>
        <dbReference type="EMBL" id="SDI66510.1"/>
    </source>
</evidence>